<dbReference type="InterPro" id="IPR001345">
    <property type="entry name" value="PG/BPGM_mutase_AS"/>
</dbReference>
<dbReference type="InterPro" id="IPR050275">
    <property type="entry name" value="PGM_Phosphatase"/>
</dbReference>
<dbReference type="CDD" id="cd07067">
    <property type="entry name" value="HP_PGM_like"/>
    <property type="match status" value="1"/>
</dbReference>
<reference evidence="3 4" key="1">
    <citation type="submission" date="2024-02" db="EMBL/GenBank/DDBJ databases">
        <title>Bacteria isolated from the canopy kelp, Nereocystis luetkeana.</title>
        <authorList>
            <person name="Pfister C.A."/>
            <person name="Younker I.T."/>
            <person name="Light S.H."/>
        </authorList>
    </citation>
    <scope>NUCLEOTIDE SEQUENCE [LARGE SCALE GENOMIC DNA]</scope>
    <source>
        <strain evidence="3 4">TI.2.07</strain>
    </source>
</reference>
<sequence>MNKKTTFYLARHGQTEWNVAHRIQGQLDSSLTPEGKIQAALLAEQCRTLNITQILTSPLGRAVQTADICSQELQIKPILVKGFEERHFGEWQGQFTYEVQPLADYDEITSEITDCKPAQGESAKQLLTRFETTLRKELKNASKEVSLIIIHGDILRCFMAQFVPDLIPTPHSSPKENASTGYDYKNAELIALSYDQNTGTFSSL</sequence>
<dbReference type="Proteomes" id="UP001366060">
    <property type="component" value="Unassembled WGS sequence"/>
</dbReference>
<dbReference type="InterPro" id="IPR013078">
    <property type="entry name" value="His_Pase_superF_clade-1"/>
</dbReference>
<dbReference type="SUPFAM" id="SSF53254">
    <property type="entry name" value="Phosphoglycerate mutase-like"/>
    <property type="match status" value="1"/>
</dbReference>
<evidence type="ECO:0000313" key="4">
    <source>
        <dbReference type="Proteomes" id="UP001366060"/>
    </source>
</evidence>
<keyword evidence="3" id="KW-0378">Hydrolase</keyword>
<dbReference type="SMART" id="SM00855">
    <property type="entry name" value="PGAM"/>
    <property type="match status" value="1"/>
</dbReference>
<dbReference type="RefSeq" id="WP_341628059.1">
    <property type="nucleotide sequence ID" value="NZ_JBAKBA010000021.1"/>
</dbReference>
<dbReference type="Pfam" id="PF00300">
    <property type="entry name" value="His_Phos_1"/>
    <property type="match status" value="1"/>
</dbReference>
<dbReference type="PROSITE" id="PS00175">
    <property type="entry name" value="PG_MUTASE"/>
    <property type="match status" value="1"/>
</dbReference>
<evidence type="ECO:0000256" key="1">
    <source>
        <dbReference type="ARBA" id="ARBA00023152"/>
    </source>
</evidence>
<dbReference type="GO" id="GO:0016787">
    <property type="term" value="F:hydrolase activity"/>
    <property type="evidence" value="ECO:0007669"/>
    <property type="project" value="UniProtKB-KW"/>
</dbReference>
<protein>
    <submittedName>
        <fullName evidence="3">Histidine phosphatase family protein</fullName>
        <ecNumber evidence="3">3.1.3.-</ecNumber>
    </submittedName>
</protein>
<evidence type="ECO:0000256" key="2">
    <source>
        <dbReference type="ARBA" id="ARBA00023235"/>
    </source>
</evidence>
<keyword evidence="2" id="KW-0413">Isomerase</keyword>
<comment type="caution">
    <text evidence="3">The sequence shown here is derived from an EMBL/GenBank/DDBJ whole genome shotgun (WGS) entry which is preliminary data.</text>
</comment>
<proteinExistence type="predicted"/>
<keyword evidence="1" id="KW-0324">Glycolysis</keyword>
<keyword evidence="4" id="KW-1185">Reference proteome</keyword>
<dbReference type="PANTHER" id="PTHR48100">
    <property type="entry name" value="BROAD-SPECIFICITY PHOSPHATASE YOR283W-RELATED"/>
    <property type="match status" value="1"/>
</dbReference>
<dbReference type="InterPro" id="IPR029033">
    <property type="entry name" value="His_PPase_superfam"/>
</dbReference>
<dbReference type="EMBL" id="JBAKBA010000021">
    <property type="protein sequence ID" value="MEL0659510.1"/>
    <property type="molecule type" value="Genomic_DNA"/>
</dbReference>
<organism evidence="3 4">
    <name type="scientific">Psychromonas arctica</name>
    <dbReference type="NCBI Taxonomy" id="168275"/>
    <lineage>
        <taxon>Bacteria</taxon>
        <taxon>Pseudomonadati</taxon>
        <taxon>Pseudomonadota</taxon>
        <taxon>Gammaproteobacteria</taxon>
        <taxon>Alteromonadales</taxon>
        <taxon>Psychromonadaceae</taxon>
        <taxon>Psychromonas</taxon>
    </lineage>
</organism>
<name>A0ABU9HC79_9GAMM</name>
<dbReference type="EC" id="3.1.3.-" evidence="3"/>
<dbReference type="Gene3D" id="3.40.50.1240">
    <property type="entry name" value="Phosphoglycerate mutase-like"/>
    <property type="match status" value="1"/>
</dbReference>
<gene>
    <name evidence="3" type="ORF">V6255_10215</name>
</gene>
<accession>A0ABU9HC79</accession>
<evidence type="ECO:0000313" key="3">
    <source>
        <dbReference type="EMBL" id="MEL0659510.1"/>
    </source>
</evidence>
<dbReference type="PANTHER" id="PTHR48100:SF1">
    <property type="entry name" value="HISTIDINE PHOSPHATASE FAMILY PROTEIN-RELATED"/>
    <property type="match status" value="1"/>
</dbReference>